<dbReference type="Pfam" id="PF13239">
    <property type="entry name" value="2TM"/>
    <property type="match status" value="1"/>
</dbReference>
<dbReference type="Pfam" id="PF01381">
    <property type="entry name" value="HTH_3"/>
    <property type="match status" value="1"/>
</dbReference>
<evidence type="ECO:0000259" key="3">
    <source>
        <dbReference type="PROSITE" id="PS50943"/>
    </source>
</evidence>
<dbReference type="SMART" id="SM00530">
    <property type="entry name" value="HTH_XRE"/>
    <property type="match status" value="1"/>
</dbReference>
<evidence type="ECO:0000256" key="2">
    <source>
        <dbReference type="SAM" id="Phobius"/>
    </source>
</evidence>
<name>A0A7X1KDR8_9SPHN</name>
<keyword evidence="2" id="KW-0812">Transmembrane</keyword>
<gene>
    <name evidence="4" type="ORF">H7F49_18275</name>
</gene>
<dbReference type="InterPro" id="IPR001387">
    <property type="entry name" value="Cro/C1-type_HTH"/>
</dbReference>
<keyword evidence="1" id="KW-0238">DNA-binding</keyword>
<dbReference type="GO" id="GO:0003700">
    <property type="term" value="F:DNA-binding transcription factor activity"/>
    <property type="evidence" value="ECO:0007669"/>
    <property type="project" value="TreeGrafter"/>
</dbReference>
<dbReference type="Proteomes" id="UP000520156">
    <property type="component" value="Unassembled WGS sequence"/>
</dbReference>
<feature type="domain" description="HTH cro/C1-type" evidence="3">
    <location>
        <begin position="3"/>
        <end position="56"/>
    </location>
</feature>
<feature type="transmembrane region" description="Helical" evidence="2">
    <location>
        <begin position="93"/>
        <end position="113"/>
    </location>
</feature>
<evidence type="ECO:0000256" key="1">
    <source>
        <dbReference type="ARBA" id="ARBA00023125"/>
    </source>
</evidence>
<reference evidence="4 5" key="1">
    <citation type="submission" date="2020-08" db="EMBL/GenBank/DDBJ databases">
        <title>The genome sequence of Novosphingobium flavum 4Y4.</title>
        <authorList>
            <person name="Liu Y."/>
        </authorList>
    </citation>
    <scope>NUCLEOTIDE SEQUENCE [LARGE SCALE GENOMIC DNA]</scope>
    <source>
        <strain evidence="4 5">4Y4</strain>
    </source>
</reference>
<dbReference type="AlphaFoldDB" id="A0A7X1KDR8"/>
<dbReference type="GO" id="GO:0005829">
    <property type="term" value="C:cytosol"/>
    <property type="evidence" value="ECO:0007669"/>
    <property type="project" value="TreeGrafter"/>
</dbReference>
<feature type="transmembrane region" description="Helical" evidence="2">
    <location>
        <begin position="119"/>
        <end position="140"/>
    </location>
</feature>
<dbReference type="SUPFAM" id="SSF47413">
    <property type="entry name" value="lambda repressor-like DNA-binding domains"/>
    <property type="match status" value="1"/>
</dbReference>
<accession>A0A7X1KDR8</accession>
<dbReference type="CDD" id="cd00093">
    <property type="entry name" value="HTH_XRE"/>
    <property type="match status" value="1"/>
</dbReference>
<dbReference type="InterPro" id="IPR010982">
    <property type="entry name" value="Lambda_DNA-bd_dom_sf"/>
</dbReference>
<organism evidence="4 5">
    <name type="scientific">Novosphingobium aerophilum</name>
    <dbReference type="NCBI Taxonomy" id="2839843"/>
    <lineage>
        <taxon>Bacteria</taxon>
        <taxon>Pseudomonadati</taxon>
        <taxon>Pseudomonadota</taxon>
        <taxon>Alphaproteobacteria</taxon>
        <taxon>Sphingomonadales</taxon>
        <taxon>Sphingomonadaceae</taxon>
        <taxon>Novosphingobium</taxon>
    </lineage>
</organism>
<evidence type="ECO:0000313" key="4">
    <source>
        <dbReference type="EMBL" id="MBC2653631.1"/>
    </source>
</evidence>
<dbReference type="RefSeq" id="WP_185685002.1">
    <property type="nucleotide sequence ID" value="NZ_JACLAU010000064.1"/>
</dbReference>
<proteinExistence type="predicted"/>
<comment type="caution">
    <text evidence="4">The sequence shown here is derived from an EMBL/GenBank/DDBJ whole genome shotgun (WGS) entry which is preliminary data.</text>
</comment>
<keyword evidence="2" id="KW-1133">Transmembrane helix</keyword>
<dbReference type="PANTHER" id="PTHR46797:SF1">
    <property type="entry name" value="METHYLPHOSPHONATE SYNTHASE"/>
    <property type="match status" value="1"/>
</dbReference>
<keyword evidence="5" id="KW-1185">Reference proteome</keyword>
<dbReference type="Gene3D" id="1.10.260.40">
    <property type="entry name" value="lambda repressor-like DNA-binding domains"/>
    <property type="match status" value="1"/>
</dbReference>
<keyword evidence="2" id="KW-0472">Membrane</keyword>
<dbReference type="GO" id="GO:0003677">
    <property type="term" value="F:DNA binding"/>
    <property type="evidence" value="ECO:0007669"/>
    <property type="project" value="UniProtKB-KW"/>
</dbReference>
<sequence length="167" mass="18875">MIIRKLRLERGLTQEQLATMAGVSIRTLQRIERGAPASAETLKCLAAVLDLDFADLRKETAMPEPTPSAAAPLPELTEAEREALEYVRDIKGFYIHAANYAVVVLASFAANIWSAPHTWWAVWVALGWGLGLAYHGLSVFEVFHPFSDRWELEQMRKRLERTRVARD</sequence>
<dbReference type="InterPro" id="IPR050807">
    <property type="entry name" value="TransReg_Diox_bact_type"/>
</dbReference>
<dbReference type="EMBL" id="JACLAU010000064">
    <property type="protein sequence ID" value="MBC2653631.1"/>
    <property type="molecule type" value="Genomic_DNA"/>
</dbReference>
<protein>
    <submittedName>
        <fullName evidence="4">Helix-turn-helix domain-containing protein</fullName>
    </submittedName>
</protein>
<dbReference type="PROSITE" id="PS50943">
    <property type="entry name" value="HTH_CROC1"/>
    <property type="match status" value="1"/>
</dbReference>
<dbReference type="PANTHER" id="PTHR46797">
    <property type="entry name" value="HTH-TYPE TRANSCRIPTIONAL REGULATOR"/>
    <property type="match status" value="1"/>
</dbReference>
<dbReference type="InterPro" id="IPR025698">
    <property type="entry name" value="2TM_dom"/>
</dbReference>
<evidence type="ECO:0000313" key="5">
    <source>
        <dbReference type="Proteomes" id="UP000520156"/>
    </source>
</evidence>